<protein>
    <submittedName>
        <fullName evidence="1">DUF4864 domain-containing protein</fullName>
    </submittedName>
</protein>
<dbReference type="Proteomes" id="UP000287447">
    <property type="component" value="Unassembled WGS sequence"/>
</dbReference>
<gene>
    <name evidence="1" type="ORF">EOI86_12400</name>
</gene>
<keyword evidence="2" id="KW-1185">Reference proteome</keyword>
<proteinExistence type="predicted"/>
<dbReference type="SUPFAM" id="SSF54427">
    <property type="entry name" value="NTF2-like"/>
    <property type="match status" value="1"/>
</dbReference>
<evidence type="ECO:0000313" key="1">
    <source>
        <dbReference type="EMBL" id="RVU36037.1"/>
    </source>
</evidence>
<dbReference type="Pfam" id="PF16156">
    <property type="entry name" value="DUF4864"/>
    <property type="match status" value="1"/>
</dbReference>
<dbReference type="EMBL" id="SADE01000002">
    <property type="protein sequence ID" value="RVU36037.1"/>
    <property type="molecule type" value="Genomic_DNA"/>
</dbReference>
<dbReference type="InterPro" id="IPR032347">
    <property type="entry name" value="DUF4864"/>
</dbReference>
<dbReference type="AlphaFoldDB" id="A0A437QNF8"/>
<evidence type="ECO:0000313" key="2">
    <source>
        <dbReference type="Proteomes" id="UP000287447"/>
    </source>
</evidence>
<organism evidence="1 2">
    <name type="scientific">Hwanghaeella grinnelliae</name>
    <dbReference type="NCBI Taxonomy" id="2500179"/>
    <lineage>
        <taxon>Bacteria</taxon>
        <taxon>Pseudomonadati</taxon>
        <taxon>Pseudomonadota</taxon>
        <taxon>Alphaproteobacteria</taxon>
        <taxon>Rhodospirillales</taxon>
        <taxon>Rhodospirillaceae</taxon>
        <taxon>Hwanghaeella</taxon>
    </lineage>
</organism>
<comment type="caution">
    <text evidence="1">The sequence shown here is derived from an EMBL/GenBank/DDBJ whole genome shotgun (WGS) entry which is preliminary data.</text>
</comment>
<name>A0A437QNF8_9PROT</name>
<reference evidence="2" key="1">
    <citation type="submission" date="2019-01" db="EMBL/GenBank/DDBJ databases">
        <title>Gri0909 isolated from a small marine red alga.</title>
        <authorList>
            <person name="Kim J."/>
            <person name="Jeong S.E."/>
            <person name="Jeon C.O."/>
        </authorList>
    </citation>
    <scope>NUCLEOTIDE SEQUENCE [LARGE SCALE GENOMIC DNA]</scope>
    <source>
        <strain evidence="2">Gri0909</strain>
    </source>
</reference>
<sequence length="171" mass="18761">MRKRPRPGPFSVPVDEKGKVMTRIPAFSRLHAPTLTILILAACLAGLPRAGQAQTAEQQAAIVTVIESQLNAFRRNDGPGAYGFAAPNIRTIFPTAEVFMDMVRGGYGFLIDPAAVEFLDVRAKGGDLYQAVRVIDRDGKRRIAIYQMERQEDGTWKIAAVYITEDPDAAV</sequence>
<dbReference type="InterPro" id="IPR032710">
    <property type="entry name" value="NTF2-like_dom_sf"/>
</dbReference>
<accession>A0A437QNF8</accession>